<evidence type="ECO:0000259" key="3">
    <source>
        <dbReference type="PROSITE" id="PS50887"/>
    </source>
</evidence>
<dbReference type="SUPFAM" id="SSF103190">
    <property type="entry name" value="Sensory domain-like"/>
    <property type="match status" value="2"/>
</dbReference>
<dbReference type="NCBIfam" id="TIGR00254">
    <property type="entry name" value="GGDEF"/>
    <property type="match status" value="1"/>
</dbReference>
<feature type="transmembrane region" description="Helical" evidence="2">
    <location>
        <begin position="76"/>
        <end position="99"/>
    </location>
</feature>
<evidence type="ECO:0000313" key="4">
    <source>
        <dbReference type="EMBL" id="EAR61018.1"/>
    </source>
</evidence>
<dbReference type="SUPFAM" id="SSF55073">
    <property type="entry name" value="Nucleotide cyclase"/>
    <property type="match status" value="1"/>
</dbReference>
<feature type="transmembrane region" description="Helical" evidence="2">
    <location>
        <begin position="111"/>
        <end position="131"/>
    </location>
</feature>
<evidence type="ECO:0000256" key="1">
    <source>
        <dbReference type="ARBA" id="ARBA00001946"/>
    </source>
</evidence>
<comment type="caution">
    <text evidence="4">The sequence shown here is derived from an EMBL/GenBank/DDBJ whole genome shotgun (WGS) entry which is preliminary data.</text>
</comment>
<dbReference type="CDD" id="cd18773">
    <property type="entry name" value="PDC1_HK_sensor"/>
    <property type="match status" value="1"/>
</dbReference>
<dbReference type="Gene3D" id="3.30.450.20">
    <property type="entry name" value="PAS domain"/>
    <property type="match status" value="2"/>
</dbReference>
<accession>A0A7U8GS77</accession>
<comment type="cofactor">
    <cofactor evidence="1">
        <name>Mg(2+)</name>
        <dbReference type="ChEBI" id="CHEBI:18420"/>
    </cofactor>
</comment>
<dbReference type="InterPro" id="IPR029151">
    <property type="entry name" value="Sensor-like_sf"/>
</dbReference>
<dbReference type="InterPro" id="IPR029787">
    <property type="entry name" value="Nucleotide_cyclase"/>
</dbReference>
<name>A0A7U8GS77_NEPCE</name>
<keyword evidence="2" id="KW-0472">Membrane</keyword>
<dbReference type="CDD" id="cd01949">
    <property type="entry name" value="GGDEF"/>
    <property type="match status" value="1"/>
</dbReference>
<dbReference type="AlphaFoldDB" id="A0A7U8GS77"/>
<dbReference type="Gene3D" id="3.30.70.270">
    <property type="match status" value="1"/>
</dbReference>
<keyword evidence="5" id="KW-1185">Reference proteome</keyword>
<evidence type="ECO:0000256" key="2">
    <source>
        <dbReference type="SAM" id="Phobius"/>
    </source>
</evidence>
<dbReference type="OrthoDB" id="9812260at2"/>
<reference evidence="4 5" key="1">
    <citation type="submission" date="2006-02" db="EMBL/GenBank/DDBJ databases">
        <authorList>
            <person name="Pinhassi J."/>
            <person name="Pedros-Alio C."/>
            <person name="Ferriera S."/>
            <person name="Johnson J."/>
            <person name="Kravitz S."/>
            <person name="Halpern A."/>
            <person name="Remington K."/>
            <person name="Beeson K."/>
            <person name="Tran B."/>
            <person name="Rogers Y.-H."/>
            <person name="Friedman R."/>
            <person name="Venter J.C."/>
        </authorList>
    </citation>
    <scope>NUCLEOTIDE SEQUENCE [LARGE SCALE GENOMIC DNA]</scope>
    <source>
        <strain evidence="4 5">MED92</strain>
    </source>
</reference>
<gene>
    <name evidence="4" type="ORF">MED92_01374</name>
</gene>
<evidence type="ECO:0000313" key="5">
    <source>
        <dbReference type="Proteomes" id="UP000002171"/>
    </source>
</evidence>
<dbReference type="PANTHER" id="PTHR46663:SF2">
    <property type="entry name" value="GGDEF DOMAIN-CONTAINING PROTEIN"/>
    <property type="match status" value="1"/>
</dbReference>
<feature type="domain" description="GGDEF" evidence="3">
    <location>
        <begin position="527"/>
        <end position="660"/>
    </location>
</feature>
<feature type="transmembrane region" description="Helical" evidence="2">
    <location>
        <begin position="46"/>
        <end position="64"/>
    </location>
</feature>
<protein>
    <submittedName>
        <fullName evidence="4">Diguanylate cyclase (GGDEF domain)</fullName>
    </submittedName>
</protein>
<dbReference type="Pfam" id="PF00990">
    <property type="entry name" value="GGDEF"/>
    <property type="match status" value="1"/>
</dbReference>
<dbReference type="SMART" id="SM00267">
    <property type="entry name" value="GGDEF"/>
    <property type="match status" value="1"/>
</dbReference>
<keyword evidence="2" id="KW-0812">Transmembrane</keyword>
<dbReference type="EMBL" id="AAOW01000011">
    <property type="protein sequence ID" value="EAR61018.1"/>
    <property type="molecule type" value="Genomic_DNA"/>
</dbReference>
<dbReference type="PROSITE" id="PS50887">
    <property type="entry name" value="GGDEF"/>
    <property type="match status" value="1"/>
</dbReference>
<dbReference type="InterPro" id="IPR052163">
    <property type="entry name" value="DGC-Regulatory_Protein"/>
</dbReference>
<organism evidence="4 5">
    <name type="scientific">Neptuniibacter caesariensis</name>
    <dbReference type="NCBI Taxonomy" id="207954"/>
    <lineage>
        <taxon>Bacteria</taxon>
        <taxon>Pseudomonadati</taxon>
        <taxon>Pseudomonadota</taxon>
        <taxon>Gammaproteobacteria</taxon>
        <taxon>Oceanospirillales</taxon>
        <taxon>Oceanospirillaceae</taxon>
        <taxon>Neptuniibacter</taxon>
    </lineage>
</organism>
<dbReference type="InterPro" id="IPR043128">
    <property type="entry name" value="Rev_trsase/Diguanyl_cyclase"/>
</dbReference>
<dbReference type="PANTHER" id="PTHR46663">
    <property type="entry name" value="DIGUANYLATE CYCLASE DGCT-RELATED"/>
    <property type="match status" value="1"/>
</dbReference>
<keyword evidence="2" id="KW-1133">Transmembrane helix</keyword>
<dbReference type="InterPro" id="IPR048760">
    <property type="entry name" value="VP0354-like_sensor_dom"/>
</dbReference>
<dbReference type="FunFam" id="3.30.70.270:FF:000001">
    <property type="entry name" value="Diguanylate cyclase domain protein"/>
    <property type="match status" value="1"/>
</dbReference>
<dbReference type="RefSeq" id="WP_007022294.1">
    <property type="nucleotide sequence ID" value="NZ_CH724127.1"/>
</dbReference>
<dbReference type="GO" id="GO:0003824">
    <property type="term" value="F:catalytic activity"/>
    <property type="evidence" value="ECO:0007669"/>
    <property type="project" value="UniProtKB-ARBA"/>
</dbReference>
<dbReference type="Pfam" id="PF21623">
    <property type="entry name" value="HK_sensor_dom_bact"/>
    <property type="match status" value="1"/>
</dbReference>
<feature type="transmembrane region" description="Helical" evidence="2">
    <location>
        <begin position="458"/>
        <end position="479"/>
    </location>
</feature>
<dbReference type="InterPro" id="IPR000160">
    <property type="entry name" value="GGDEF_dom"/>
</dbReference>
<feature type="transmembrane region" description="Helical" evidence="2">
    <location>
        <begin position="152"/>
        <end position="168"/>
    </location>
</feature>
<proteinExistence type="predicted"/>
<sequence length="672" mass="77247">MKNTSSILTVSILFFGLFIAESVVSQVIPTVFSGHRLFWFEAVVNASLQALLSLLLLRFILAVGGRIRHKKRTREWLYLQLGLSVFGIELLLVLLFSIFQMEQLFPQQWQPIKALLFATISSIAVYIYVLAPSQHKITRFLNRIEVRYSTSYLFAMSLLLGFVANIYQQEERRLTTELLDYEAEQLALIDKTLTYRISEAVLDTLTLATQPDFIRHLGGDHLSIEEVKLEFSNVVQTKQSYDQIRFIDADGYERIRVNKGLHHAEAVPEDQLQYKQDRYYVPETGRLDHGKVYISPLDLNVEFGEIELPHKPITRIATPVKDEHGRFLGLIVINLMAEHLLQYLDDANELSKGQINLLNQQGFWMHGDMQTPPKWAFMFSDELTDSLAQKSPTLWKQIQQHSSGHLRTEEGAYIFHKVKLSDHQRIQSFEQAPFTWPIWTLMTKIDNSVITQLSLQKLHLFMLVCALLALVSGIGTYLYTLSQLKRNSAENRVQHMADHDPLTGLYNRRNLMQQLESALIYAREQHETVAVFYLDLDNFKPINDRLGHEVGDEVLKRISNRLTQMLRQSDTLARIGGDEFVILIRNPDSIQRLKEIASRIVRNLKQPIHLENVECQLGVSVGVAISRDNLESRDALLKAADMLMLEAKREGKSCYRIAELDSIQSKESLLDN</sequence>
<dbReference type="Proteomes" id="UP000002171">
    <property type="component" value="Unassembled WGS sequence"/>
</dbReference>